<protein>
    <recommendedName>
        <fullName evidence="15">Histidine biosynthesis bifunctional protein HisIE</fullName>
    </recommendedName>
    <domain>
        <recommendedName>
            <fullName evidence="15">Phosphoribosyl-AMP cyclohydrolase</fullName>
            <shortName evidence="15">PRA-CH</shortName>
            <ecNumber evidence="15">3.5.4.19</ecNumber>
        </recommendedName>
    </domain>
    <domain>
        <recommendedName>
            <fullName evidence="15">Phosphoribosyl-ATP pyrophosphatase</fullName>
            <shortName evidence="15">PRA-PH</shortName>
            <ecNumber evidence="15">3.6.1.31</ecNumber>
        </recommendedName>
    </domain>
</protein>
<keyword evidence="9 15" id="KW-0028">Amino-acid biosynthesis</keyword>
<evidence type="ECO:0000256" key="7">
    <source>
        <dbReference type="ARBA" id="ARBA00008299"/>
    </source>
</evidence>
<comment type="subcellular location">
    <subcellularLocation>
        <location evidence="3 15">Cytoplasm</location>
    </subcellularLocation>
</comment>
<evidence type="ECO:0000256" key="15">
    <source>
        <dbReference type="HAMAP-Rule" id="MF_01019"/>
    </source>
</evidence>
<dbReference type="SUPFAM" id="SSF141734">
    <property type="entry name" value="HisI-like"/>
    <property type="match status" value="1"/>
</dbReference>
<evidence type="ECO:0000256" key="9">
    <source>
        <dbReference type="ARBA" id="ARBA00022605"/>
    </source>
</evidence>
<evidence type="ECO:0000256" key="2">
    <source>
        <dbReference type="ARBA" id="ARBA00001460"/>
    </source>
</evidence>
<keyword evidence="10 15" id="KW-0547">Nucleotide-binding</keyword>
<reference evidence="17 18" key="1">
    <citation type="submission" date="2018-07" db="EMBL/GenBank/DDBJ databases">
        <title>Dyadobacter roseus sp. nov., isolated from rose rhizosphere soil.</title>
        <authorList>
            <person name="Chen L."/>
        </authorList>
    </citation>
    <scope>NUCLEOTIDE SEQUENCE [LARGE SCALE GENOMIC DNA]</scope>
    <source>
        <strain evidence="17 18">RS19</strain>
    </source>
</reference>
<dbReference type="UniPathway" id="UPA00031">
    <property type="reaction ID" value="UER00007"/>
</dbReference>
<dbReference type="AlphaFoldDB" id="A0A3D8Y3D4"/>
<proteinExistence type="inferred from homology"/>
<dbReference type="NCBIfam" id="TIGR03188">
    <property type="entry name" value="histidine_hisI"/>
    <property type="match status" value="1"/>
</dbReference>
<evidence type="ECO:0000313" key="18">
    <source>
        <dbReference type="Proteomes" id="UP000256373"/>
    </source>
</evidence>
<dbReference type="InterPro" id="IPR038019">
    <property type="entry name" value="PRib_AMP_CycHydrolase_sf"/>
</dbReference>
<dbReference type="SUPFAM" id="SSF101386">
    <property type="entry name" value="all-alpha NTP pyrophosphatases"/>
    <property type="match status" value="1"/>
</dbReference>
<dbReference type="HAMAP" id="MF_01020">
    <property type="entry name" value="HisE"/>
    <property type="match status" value="1"/>
</dbReference>
<dbReference type="PANTHER" id="PTHR42945">
    <property type="entry name" value="HISTIDINE BIOSYNTHESIS BIFUNCTIONAL PROTEIN"/>
    <property type="match status" value="1"/>
</dbReference>
<dbReference type="Proteomes" id="UP000256373">
    <property type="component" value="Unassembled WGS sequence"/>
</dbReference>
<sequence length="214" mass="23944">MSDFKTEDIIDTPDFSKSADGLIPAIIQDDHSGKVLMLGYMNAEALTKTQEEGTVTFYSRSKQRLWTKGETSNNFLFVKDILVDCDKDTILIKATPAGPTCHTGDDTCFGEKIGQDSRIGEAAFLNYLQKQVIRERKLNPSESSYTSSLFKSGINKIAQKVGEEAIEVVIEAKDNDDDLFKNEVSDMLFHLLVLLEQKNIDLDDVISVLRSRHS</sequence>
<dbReference type="EC" id="3.5.4.19" evidence="15"/>
<comment type="catalytic activity">
    <reaction evidence="1 15">
        <text>1-(5-phospho-beta-D-ribosyl)-5'-AMP + H2O = 1-(5-phospho-beta-D-ribosyl)-5-[(5-phospho-beta-D-ribosylamino)methylideneamino]imidazole-4-carboxamide</text>
        <dbReference type="Rhea" id="RHEA:20049"/>
        <dbReference type="ChEBI" id="CHEBI:15377"/>
        <dbReference type="ChEBI" id="CHEBI:58435"/>
        <dbReference type="ChEBI" id="CHEBI:59457"/>
        <dbReference type="EC" id="3.5.4.19"/>
    </reaction>
</comment>
<keyword evidence="8 15" id="KW-0963">Cytoplasm</keyword>
<feature type="region of interest" description="Phosphoribosyl-ATP pyrophosphohydrolase" evidence="15">
    <location>
        <begin position="125"/>
        <end position="214"/>
    </location>
</feature>
<dbReference type="GO" id="GO:0005737">
    <property type="term" value="C:cytoplasm"/>
    <property type="evidence" value="ECO:0007669"/>
    <property type="project" value="UniProtKB-SubCell"/>
</dbReference>
<evidence type="ECO:0000256" key="3">
    <source>
        <dbReference type="ARBA" id="ARBA00004496"/>
    </source>
</evidence>
<dbReference type="NCBIfam" id="NF002747">
    <property type="entry name" value="PRK02759.1"/>
    <property type="match status" value="1"/>
</dbReference>
<evidence type="ECO:0000256" key="5">
    <source>
        <dbReference type="ARBA" id="ARBA00005204"/>
    </source>
</evidence>
<dbReference type="EC" id="3.6.1.31" evidence="15"/>
<name>A0A3D8Y3D4_9BACT</name>
<dbReference type="Pfam" id="PF01503">
    <property type="entry name" value="PRA-PH"/>
    <property type="match status" value="1"/>
</dbReference>
<comment type="caution">
    <text evidence="17">The sequence shown here is derived from an EMBL/GenBank/DDBJ whole genome shotgun (WGS) entry which is preliminary data.</text>
</comment>
<dbReference type="RefSeq" id="WP_115833978.1">
    <property type="nucleotide sequence ID" value="NZ_QNUL01000037.1"/>
</dbReference>
<dbReference type="InterPro" id="IPR002496">
    <property type="entry name" value="PRib_AMP_CycHydrolase_dom"/>
</dbReference>
<keyword evidence="14 15" id="KW-0511">Multifunctional enzyme</keyword>
<accession>A0A3D8Y3D4</accession>
<evidence type="ECO:0000256" key="6">
    <source>
        <dbReference type="ARBA" id="ARBA00007731"/>
    </source>
</evidence>
<comment type="similarity">
    <text evidence="6 15">In the C-terminal section; belongs to the PRA-PH family.</text>
</comment>
<feature type="region of interest" description="Phosphoribosyl-AMP cyclohydrolase" evidence="15">
    <location>
        <begin position="1"/>
        <end position="124"/>
    </location>
</feature>
<dbReference type="CDD" id="cd11534">
    <property type="entry name" value="NTP-PPase_HisIE_like"/>
    <property type="match status" value="1"/>
</dbReference>
<evidence type="ECO:0000256" key="1">
    <source>
        <dbReference type="ARBA" id="ARBA00000024"/>
    </source>
</evidence>
<comment type="pathway">
    <text evidence="4 15">Amino-acid biosynthesis; L-histidine biosynthesis; L-histidine from 5-phospho-alpha-D-ribose 1-diphosphate: step 3/9.</text>
</comment>
<dbReference type="HAMAP" id="MF_01019">
    <property type="entry name" value="HisIE"/>
    <property type="match status" value="1"/>
</dbReference>
<dbReference type="Pfam" id="PF01502">
    <property type="entry name" value="PRA-CH"/>
    <property type="match status" value="1"/>
</dbReference>
<dbReference type="Gene3D" id="3.10.20.810">
    <property type="entry name" value="Phosphoribosyl-AMP cyclohydrolase"/>
    <property type="match status" value="1"/>
</dbReference>
<keyword evidence="11 15" id="KW-0378">Hydrolase</keyword>
<comment type="similarity">
    <text evidence="7 15">In the N-terminal section; belongs to the PRA-CH family.</text>
</comment>
<dbReference type="InterPro" id="IPR021130">
    <property type="entry name" value="PRib-ATP_PPHydrolase-like"/>
</dbReference>
<dbReference type="InterPro" id="IPR023019">
    <property type="entry name" value="His_synth_HisIE"/>
</dbReference>
<evidence type="ECO:0000256" key="8">
    <source>
        <dbReference type="ARBA" id="ARBA00022490"/>
    </source>
</evidence>
<evidence type="ECO:0000256" key="14">
    <source>
        <dbReference type="ARBA" id="ARBA00023268"/>
    </source>
</evidence>
<evidence type="ECO:0000256" key="4">
    <source>
        <dbReference type="ARBA" id="ARBA00005169"/>
    </source>
</evidence>
<feature type="domain" description="Phosphoribosyl-AMP cyclohydrolase" evidence="16">
    <location>
        <begin position="37"/>
        <end position="109"/>
    </location>
</feature>
<dbReference type="FunFam" id="3.10.20.810:FF:000001">
    <property type="entry name" value="Histidine biosynthesis bifunctional protein HisIE"/>
    <property type="match status" value="1"/>
</dbReference>
<keyword evidence="18" id="KW-1185">Reference proteome</keyword>
<evidence type="ECO:0000256" key="13">
    <source>
        <dbReference type="ARBA" id="ARBA00023102"/>
    </source>
</evidence>
<dbReference type="OrthoDB" id="9795769at2"/>
<evidence type="ECO:0000256" key="10">
    <source>
        <dbReference type="ARBA" id="ARBA00022741"/>
    </source>
</evidence>
<gene>
    <name evidence="15" type="primary">hisI</name>
    <name evidence="15" type="synonym">hisIE</name>
    <name evidence="17" type="ORF">DSL64_26465</name>
</gene>
<evidence type="ECO:0000256" key="11">
    <source>
        <dbReference type="ARBA" id="ARBA00022801"/>
    </source>
</evidence>
<comment type="pathway">
    <text evidence="5 15">Amino-acid biosynthesis; L-histidine biosynthesis; L-histidine from 5-phospho-alpha-D-ribose 1-diphosphate: step 2/9.</text>
</comment>
<dbReference type="Gene3D" id="1.10.287.1080">
    <property type="entry name" value="MazG-like"/>
    <property type="match status" value="1"/>
</dbReference>
<dbReference type="EMBL" id="QNUL01000037">
    <property type="protein sequence ID" value="REA56560.1"/>
    <property type="molecule type" value="Genomic_DNA"/>
</dbReference>
<keyword evidence="13 15" id="KW-0368">Histidine biosynthesis</keyword>
<keyword evidence="12 15" id="KW-0067">ATP-binding</keyword>
<dbReference type="NCBIfam" id="NF000768">
    <property type="entry name" value="PRK00051.1"/>
    <property type="match status" value="1"/>
</dbReference>
<evidence type="ECO:0000259" key="16">
    <source>
        <dbReference type="Pfam" id="PF01502"/>
    </source>
</evidence>
<dbReference type="GO" id="GO:0000105">
    <property type="term" value="P:L-histidine biosynthetic process"/>
    <property type="evidence" value="ECO:0007669"/>
    <property type="project" value="UniProtKB-UniRule"/>
</dbReference>
<organism evidence="17 18">
    <name type="scientific">Dyadobacter luteus</name>
    <dbReference type="NCBI Taxonomy" id="2259619"/>
    <lineage>
        <taxon>Bacteria</taxon>
        <taxon>Pseudomonadati</taxon>
        <taxon>Bacteroidota</taxon>
        <taxon>Cytophagia</taxon>
        <taxon>Cytophagales</taxon>
        <taxon>Spirosomataceae</taxon>
        <taxon>Dyadobacter</taxon>
    </lineage>
</organism>
<dbReference type="InterPro" id="IPR008179">
    <property type="entry name" value="HisE"/>
</dbReference>
<dbReference type="GO" id="GO:0005524">
    <property type="term" value="F:ATP binding"/>
    <property type="evidence" value="ECO:0007669"/>
    <property type="project" value="UniProtKB-KW"/>
</dbReference>
<evidence type="ECO:0000313" key="17">
    <source>
        <dbReference type="EMBL" id="REA56560.1"/>
    </source>
</evidence>
<evidence type="ECO:0000256" key="12">
    <source>
        <dbReference type="ARBA" id="ARBA00022840"/>
    </source>
</evidence>
<comment type="catalytic activity">
    <reaction evidence="2 15">
        <text>1-(5-phospho-beta-D-ribosyl)-ATP + H2O = 1-(5-phospho-beta-D-ribosyl)-5'-AMP + diphosphate + H(+)</text>
        <dbReference type="Rhea" id="RHEA:22828"/>
        <dbReference type="ChEBI" id="CHEBI:15377"/>
        <dbReference type="ChEBI" id="CHEBI:15378"/>
        <dbReference type="ChEBI" id="CHEBI:33019"/>
        <dbReference type="ChEBI" id="CHEBI:59457"/>
        <dbReference type="ChEBI" id="CHEBI:73183"/>
        <dbReference type="EC" id="3.6.1.31"/>
    </reaction>
</comment>
<dbReference type="PANTHER" id="PTHR42945:SF9">
    <property type="entry name" value="HISTIDINE BIOSYNTHESIS BIFUNCTIONAL PROTEIN HISIE"/>
    <property type="match status" value="1"/>
</dbReference>
<dbReference type="GO" id="GO:0004635">
    <property type="term" value="F:phosphoribosyl-AMP cyclohydrolase activity"/>
    <property type="evidence" value="ECO:0007669"/>
    <property type="project" value="UniProtKB-UniRule"/>
</dbReference>
<dbReference type="GO" id="GO:0004636">
    <property type="term" value="F:phosphoribosyl-ATP diphosphatase activity"/>
    <property type="evidence" value="ECO:0007669"/>
    <property type="project" value="UniProtKB-UniRule"/>
</dbReference>